<dbReference type="PRINTS" id="PR00260">
    <property type="entry name" value="CHEMTRNSDUCR"/>
</dbReference>
<evidence type="ECO:0000256" key="5">
    <source>
        <dbReference type="ARBA" id="ARBA00023224"/>
    </source>
</evidence>
<feature type="domain" description="Methyl-accepting transducer" evidence="10">
    <location>
        <begin position="348"/>
        <end position="584"/>
    </location>
</feature>
<keyword evidence="3 9" id="KW-1133">Transmembrane helix</keyword>
<evidence type="ECO:0000256" key="7">
    <source>
        <dbReference type="PROSITE-ProRule" id="PRU00284"/>
    </source>
</evidence>
<dbReference type="InterPro" id="IPR032255">
    <property type="entry name" value="HBM"/>
</dbReference>
<reference evidence="12 13" key="1">
    <citation type="submission" date="2019-03" db="EMBL/GenBank/DDBJ databases">
        <title>Genomic Encyclopedia of Type Strains, Phase IV (KMG-IV): sequencing the most valuable type-strain genomes for metagenomic binning, comparative biology and taxonomic classification.</title>
        <authorList>
            <person name="Goeker M."/>
        </authorList>
    </citation>
    <scope>NUCLEOTIDE SEQUENCE [LARGE SCALE GENOMIC DNA]</scope>
    <source>
        <strain evidence="12 13">DSM 5604</strain>
    </source>
</reference>
<feature type="region of interest" description="Disordered" evidence="8">
    <location>
        <begin position="357"/>
        <end position="377"/>
    </location>
</feature>
<comment type="subcellular location">
    <subcellularLocation>
        <location evidence="1">Membrane</location>
        <topology evidence="1">Multi-pass membrane protein</topology>
    </subcellularLocation>
</comment>
<evidence type="ECO:0000256" key="8">
    <source>
        <dbReference type="SAM" id="MobiDB-lite"/>
    </source>
</evidence>
<dbReference type="InterPro" id="IPR003660">
    <property type="entry name" value="HAMP_dom"/>
</dbReference>
<feature type="compositionally biased region" description="Basic and acidic residues" evidence="8">
    <location>
        <begin position="365"/>
        <end position="377"/>
    </location>
</feature>
<keyword evidence="2 9" id="KW-0812">Transmembrane</keyword>
<gene>
    <name evidence="12" type="ORF">C8D85_1253</name>
</gene>
<keyword evidence="13" id="KW-1185">Reference proteome</keyword>
<dbReference type="GO" id="GO:0007165">
    <property type="term" value="P:signal transduction"/>
    <property type="evidence" value="ECO:0007669"/>
    <property type="project" value="UniProtKB-KW"/>
</dbReference>
<feature type="transmembrane region" description="Helical" evidence="9">
    <location>
        <begin position="7"/>
        <end position="28"/>
    </location>
</feature>
<evidence type="ECO:0000256" key="1">
    <source>
        <dbReference type="ARBA" id="ARBA00004141"/>
    </source>
</evidence>
<dbReference type="CDD" id="cd06225">
    <property type="entry name" value="HAMP"/>
    <property type="match status" value="1"/>
</dbReference>
<dbReference type="GO" id="GO:0016020">
    <property type="term" value="C:membrane"/>
    <property type="evidence" value="ECO:0007669"/>
    <property type="project" value="UniProtKB-SubCell"/>
</dbReference>
<dbReference type="RefSeq" id="WP_133560646.1">
    <property type="nucleotide sequence ID" value="NZ_SNZA01000001.1"/>
</dbReference>
<dbReference type="AlphaFoldDB" id="A0A4R6XE37"/>
<dbReference type="OrthoDB" id="8724845at2"/>
<name>A0A4R6XE37_9GAMM</name>
<protein>
    <submittedName>
        <fullName evidence="12">Methyl-accepting chemotaxis protein</fullName>
    </submittedName>
</protein>
<proteinExistence type="inferred from homology"/>
<dbReference type="PANTHER" id="PTHR32089:SF119">
    <property type="entry name" value="METHYL-ACCEPTING CHEMOTAXIS PROTEIN CTPL"/>
    <property type="match status" value="1"/>
</dbReference>
<evidence type="ECO:0000313" key="12">
    <source>
        <dbReference type="EMBL" id="TDR15874.1"/>
    </source>
</evidence>
<accession>A0A4R6XE37</accession>
<dbReference type="Pfam" id="PF00015">
    <property type="entry name" value="MCPsignal"/>
    <property type="match status" value="1"/>
</dbReference>
<dbReference type="CDD" id="cd11386">
    <property type="entry name" value="MCP_signal"/>
    <property type="match status" value="1"/>
</dbReference>
<dbReference type="GO" id="GO:0004888">
    <property type="term" value="F:transmembrane signaling receptor activity"/>
    <property type="evidence" value="ECO:0007669"/>
    <property type="project" value="InterPro"/>
</dbReference>
<keyword evidence="5 7" id="KW-0807">Transducer</keyword>
<dbReference type="PROSITE" id="PS50111">
    <property type="entry name" value="CHEMOTAXIS_TRANSDUC_2"/>
    <property type="match status" value="1"/>
</dbReference>
<evidence type="ECO:0000259" key="11">
    <source>
        <dbReference type="PROSITE" id="PS50885"/>
    </source>
</evidence>
<dbReference type="GO" id="GO:0006935">
    <property type="term" value="P:chemotaxis"/>
    <property type="evidence" value="ECO:0007669"/>
    <property type="project" value="InterPro"/>
</dbReference>
<dbReference type="PANTHER" id="PTHR32089">
    <property type="entry name" value="METHYL-ACCEPTING CHEMOTAXIS PROTEIN MCPB"/>
    <property type="match status" value="1"/>
</dbReference>
<evidence type="ECO:0000256" key="9">
    <source>
        <dbReference type="SAM" id="Phobius"/>
    </source>
</evidence>
<dbReference type="SMART" id="SM00283">
    <property type="entry name" value="MA"/>
    <property type="match status" value="1"/>
</dbReference>
<keyword evidence="4 9" id="KW-0472">Membrane</keyword>
<comment type="similarity">
    <text evidence="6">Belongs to the methyl-accepting chemotaxis (MCP) protein family.</text>
</comment>
<dbReference type="InterPro" id="IPR004089">
    <property type="entry name" value="MCPsignal_dom"/>
</dbReference>
<evidence type="ECO:0000259" key="10">
    <source>
        <dbReference type="PROSITE" id="PS50111"/>
    </source>
</evidence>
<dbReference type="Pfam" id="PF00672">
    <property type="entry name" value="HAMP"/>
    <property type="match status" value="1"/>
</dbReference>
<evidence type="ECO:0000313" key="13">
    <source>
        <dbReference type="Proteomes" id="UP000295729"/>
    </source>
</evidence>
<organism evidence="12 13">
    <name type="scientific">Marinomonas communis</name>
    <dbReference type="NCBI Taxonomy" id="28254"/>
    <lineage>
        <taxon>Bacteria</taxon>
        <taxon>Pseudomonadati</taxon>
        <taxon>Pseudomonadota</taxon>
        <taxon>Gammaproteobacteria</taxon>
        <taxon>Oceanospirillales</taxon>
        <taxon>Oceanospirillaceae</taxon>
        <taxon>Marinomonas</taxon>
    </lineage>
</organism>
<feature type="domain" description="HAMP" evidence="11">
    <location>
        <begin position="290"/>
        <end position="343"/>
    </location>
</feature>
<evidence type="ECO:0000256" key="4">
    <source>
        <dbReference type="ARBA" id="ARBA00023136"/>
    </source>
</evidence>
<comment type="caution">
    <text evidence="12">The sequence shown here is derived from an EMBL/GenBank/DDBJ whole genome shotgun (WGS) entry which is preliminary data.</text>
</comment>
<evidence type="ECO:0000256" key="2">
    <source>
        <dbReference type="ARBA" id="ARBA00022692"/>
    </source>
</evidence>
<dbReference type="SUPFAM" id="SSF58104">
    <property type="entry name" value="Methyl-accepting chemotaxis protein (MCP) signaling domain"/>
    <property type="match status" value="1"/>
</dbReference>
<dbReference type="Gene3D" id="1.10.287.950">
    <property type="entry name" value="Methyl-accepting chemotaxis protein"/>
    <property type="match status" value="1"/>
</dbReference>
<dbReference type="PROSITE" id="PS50885">
    <property type="entry name" value="HAMP"/>
    <property type="match status" value="1"/>
</dbReference>
<evidence type="ECO:0000256" key="3">
    <source>
        <dbReference type="ARBA" id="ARBA00022989"/>
    </source>
</evidence>
<dbReference type="SMART" id="SM00304">
    <property type="entry name" value="HAMP"/>
    <property type="match status" value="1"/>
</dbReference>
<dbReference type="EMBL" id="SNZA01000001">
    <property type="protein sequence ID" value="TDR15874.1"/>
    <property type="molecule type" value="Genomic_DNA"/>
</dbReference>
<dbReference type="InterPro" id="IPR004090">
    <property type="entry name" value="Chemotax_Me-accpt_rcpt"/>
</dbReference>
<dbReference type="SMART" id="SM01358">
    <property type="entry name" value="HBM"/>
    <property type="match status" value="1"/>
</dbReference>
<dbReference type="Proteomes" id="UP000295729">
    <property type="component" value="Unassembled WGS sequence"/>
</dbReference>
<sequence>MQIKQKLILNTSVVVVSLVILIVAFLFAEIRLKELIQGKEMAQRQESEMLLLRRHEKDFLARGDEKYVSRFEDVAQRIIEQQSALDAMFIESGVDVKAFSNLTTLFGDYRNKFVELVDAKKAMGLSHDQGLEGQLRSAVHDIETALKTLDQPAIMVTMLQLRRHEKDFMLRLDAKYIERFDTTISTLTSQLQSAQISNREKQSLTNLAEVYRSKFSDYVAQQQRIGLSSEEGILGEMRRTIHQTETKLEAMVSSMSQQTESLLTRVEWLITSLFVVIAVIASLVAWRVGASINRPLAVIREAMLEIDRSRDLSLRVTYQGKDEIGDVARSINQMLEGFQKVVGSVNETVLNMKQQTQQLSQTAERTAKDAERQRDETDMVAASVAQMVGTIEDISRNMEVAADKSQNAQQSVSDGQARVTSAVSLVNNLSGQLQSSVLSAQELAKESESIGTVLNVIQDIAEQTNLLALNAAIEAARAGEQGRGFAVVADEVRALASRTHDATVEISDIINSLQQRTQSIVTIMQSCGEEGQRSRDEASVIGDVLERITYEVNEISEMAQSVATAIGQQSVAANEINRNVVIINEISMDTSEAVRLNSRSSHDISELAHQLEGVVSRFKL</sequence>
<evidence type="ECO:0000256" key="6">
    <source>
        <dbReference type="ARBA" id="ARBA00029447"/>
    </source>
</evidence>
<dbReference type="FunFam" id="1.10.287.950:FF:000001">
    <property type="entry name" value="Methyl-accepting chemotaxis sensory transducer"/>
    <property type="match status" value="1"/>
</dbReference>